<dbReference type="Pfam" id="PF23559">
    <property type="entry name" value="WHD_DRP"/>
    <property type="match status" value="1"/>
</dbReference>
<organism evidence="15">
    <name type="scientific">Daucus carota subsp. sativus</name>
    <name type="common">Carrot</name>
    <dbReference type="NCBI Taxonomy" id="79200"/>
    <lineage>
        <taxon>Eukaryota</taxon>
        <taxon>Viridiplantae</taxon>
        <taxon>Streptophyta</taxon>
        <taxon>Embryophyta</taxon>
        <taxon>Tracheophyta</taxon>
        <taxon>Spermatophyta</taxon>
        <taxon>Magnoliopsida</taxon>
        <taxon>eudicotyledons</taxon>
        <taxon>Gunneridae</taxon>
        <taxon>Pentapetalae</taxon>
        <taxon>asterids</taxon>
        <taxon>campanulids</taxon>
        <taxon>Apiales</taxon>
        <taxon>Apiaceae</taxon>
        <taxon>Apioideae</taxon>
        <taxon>Scandiceae</taxon>
        <taxon>Daucinae</taxon>
        <taxon>Daucus</taxon>
        <taxon>Daucus sect. Daucus</taxon>
    </lineage>
</organism>
<evidence type="ECO:0000256" key="2">
    <source>
        <dbReference type="ARBA" id="ARBA00004496"/>
    </source>
</evidence>
<dbReference type="InterPro" id="IPR032675">
    <property type="entry name" value="LRR_dom_sf"/>
</dbReference>
<evidence type="ECO:0000256" key="8">
    <source>
        <dbReference type="ARBA" id="ARBA00022741"/>
    </source>
</evidence>
<feature type="domain" description="VQ" evidence="13">
    <location>
        <begin position="20"/>
        <end position="37"/>
    </location>
</feature>
<keyword evidence="5" id="KW-0433">Leucine-rich repeat</keyword>
<protein>
    <recommendedName>
        <fullName evidence="16">NB-ARC domain-containing protein</fullName>
    </recommendedName>
</protein>
<dbReference type="STRING" id="79200.A0A161WYT3"/>
<evidence type="ECO:0000256" key="7">
    <source>
        <dbReference type="ARBA" id="ARBA00022737"/>
    </source>
</evidence>
<dbReference type="InterPro" id="IPR042197">
    <property type="entry name" value="Apaf_helical"/>
</dbReference>
<keyword evidence="8" id="KW-0547">Nucleotide-binding</keyword>
<dbReference type="Pfam" id="PF00931">
    <property type="entry name" value="NB-ARC"/>
    <property type="match status" value="1"/>
</dbReference>
<dbReference type="InterPro" id="IPR036388">
    <property type="entry name" value="WH-like_DNA-bd_sf"/>
</dbReference>
<evidence type="ECO:0000256" key="10">
    <source>
        <dbReference type="ARBA" id="ARBA00022840"/>
    </source>
</evidence>
<keyword evidence="4" id="KW-0963">Cytoplasm</keyword>
<dbReference type="EMBL" id="LNRQ01000003">
    <property type="protein sequence ID" value="KZN03865.1"/>
    <property type="molecule type" value="Genomic_DNA"/>
</dbReference>
<dbReference type="GO" id="GO:0098542">
    <property type="term" value="P:defense response to other organism"/>
    <property type="evidence" value="ECO:0007669"/>
    <property type="project" value="TreeGrafter"/>
</dbReference>
<evidence type="ECO:0000256" key="6">
    <source>
        <dbReference type="ARBA" id="ARBA00022667"/>
    </source>
</evidence>
<dbReference type="FunFam" id="3.40.50.300:FF:001091">
    <property type="entry name" value="Probable disease resistance protein At1g61300"/>
    <property type="match status" value="1"/>
</dbReference>
<evidence type="ECO:0000256" key="9">
    <source>
        <dbReference type="ARBA" id="ARBA00022821"/>
    </source>
</evidence>
<dbReference type="SUPFAM" id="SSF52058">
    <property type="entry name" value="L domain-like"/>
    <property type="match status" value="1"/>
</dbReference>
<dbReference type="PRINTS" id="PR00364">
    <property type="entry name" value="DISEASERSIST"/>
</dbReference>
<feature type="domain" description="NB-ARC" evidence="12">
    <location>
        <begin position="185"/>
        <end position="352"/>
    </location>
</feature>
<dbReference type="GO" id="GO:0005524">
    <property type="term" value="F:ATP binding"/>
    <property type="evidence" value="ECO:0007669"/>
    <property type="project" value="UniProtKB-KW"/>
</dbReference>
<evidence type="ECO:0000256" key="4">
    <source>
        <dbReference type="ARBA" id="ARBA00022490"/>
    </source>
</evidence>
<dbReference type="GO" id="GO:0051607">
    <property type="term" value="P:defense response to virus"/>
    <property type="evidence" value="ECO:0007669"/>
    <property type="project" value="UniProtKB-ARBA"/>
</dbReference>
<dbReference type="InterPro" id="IPR002182">
    <property type="entry name" value="NB-ARC"/>
</dbReference>
<proteinExistence type="inferred from homology"/>
<dbReference type="Gene3D" id="1.10.8.430">
    <property type="entry name" value="Helical domain of apoptotic protease-activating factors"/>
    <property type="match status" value="1"/>
</dbReference>
<comment type="caution">
    <text evidence="15">The sequence shown here is derived from an EMBL/GenBank/DDBJ whole genome shotgun (WGS) entry which is preliminary data.</text>
</comment>
<evidence type="ECO:0008006" key="16">
    <source>
        <dbReference type="Google" id="ProtNLM"/>
    </source>
</evidence>
<dbReference type="GO" id="GO:0043531">
    <property type="term" value="F:ADP binding"/>
    <property type="evidence" value="ECO:0007669"/>
    <property type="project" value="InterPro"/>
</dbReference>
<dbReference type="PANTHER" id="PTHR23155:SF1152">
    <property type="entry name" value="AAA+ ATPASE DOMAIN-CONTAINING PROTEIN"/>
    <property type="match status" value="1"/>
</dbReference>
<feature type="domain" description="Disease resistance protein winged helix" evidence="14">
    <location>
        <begin position="428"/>
        <end position="476"/>
    </location>
</feature>
<feature type="compositionally biased region" description="Polar residues" evidence="11">
    <location>
        <begin position="737"/>
        <end position="752"/>
    </location>
</feature>
<feature type="region of interest" description="Disordered" evidence="11">
    <location>
        <begin position="719"/>
        <end position="752"/>
    </location>
</feature>
<dbReference type="Pfam" id="PF05678">
    <property type="entry name" value="VQ"/>
    <property type="match status" value="1"/>
</dbReference>
<dbReference type="Gene3D" id="3.80.10.10">
    <property type="entry name" value="Ribonuclease Inhibitor"/>
    <property type="match status" value="1"/>
</dbReference>
<keyword evidence="10" id="KW-0067">ATP-binding</keyword>
<evidence type="ECO:0000256" key="5">
    <source>
        <dbReference type="ARBA" id="ARBA00022614"/>
    </source>
</evidence>
<keyword evidence="6" id="KW-0381">Hypersensitive response</keyword>
<dbReference type="SUPFAM" id="SSF52540">
    <property type="entry name" value="P-loop containing nucleoside triphosphate hydrolases"/>
    <property type="match status" value="1"/>
</dbReference>
<dbReference type="FunFam" id="1.10.10.10:FF:000322">
    <property type="entry name" value="Probable disease resistance protein At1g63360"/>
    <property type="match status" value="1"/>
</dbReference>
<dbReference type="InterPro" id="IPR008889">
    <property type="entry name" value="VQ"/>
</dbReference>
<dbReference type="InterPro" id="IPR027417">
    <property type="entry name" value="P-loop_NTPase"/>
</dbReference>
<evidence type="ECO:0000256" key="1">
    <source>
        <dbReference type="ARBA" id="ARBA00002074"/>
    </source>
</evidence>
<evidence type="ECO:0000313" key="15">
    <source>
        <dbReference type="EMBL" id="KZN03865.1"/>
    </source>
</evidence>
<comment type="subcellular location">
    <subcellularLocation>
        <location evidence="2">Cytoplasm</location>
    </subcellularLocation>
</comment>
<evidence type="ECO:0000259" key="14">
    <source>
        <dbReference type="Pfam" id="PF23559"/>
    </source>
</evidence>
<dbReference type="Gene3D" id="3.40.50.300">
    <property type="entry name" value="P-loop containing nucleotide triphosphate hydrolases"/>
    <property type="match status" value="1"/>
</dbReference>
<reference evidence="15" key="1">
    <citation type="journal article" date="2016" name="Nat. Genet.">
        <title>A high-quality carrot genome assembly provides new insights into carotenoid accumulation and asterid genome evolution.</title>
        <authorList>
            <person name="Iorizzo M."/>
            <person name="Ellison S."/>
            <person name="Senalik D."/>
            <person name="Zeng P."/>
            <person name="Satapoomin P."/>
            <person name="Huang J."/>
            <person name="Bowman M."/>
            <person name="Iovene M."/>
            <person name="Sanseverino W."/>
            <person name="Cavagnaro P."/>
            <person name="Yildiz M."/>
            <person name="Macko-Podgorni A."/>
            <person name="Moranska E."/>
            <person name="Grzebelus E."/>
            <person name="Grzebelus D."/>
            <person name="Ashrafi H."/>
            <person name="Zheng Z."/>
            <person name="Cheng S."/>
            <person name="Spooner D."/>
            <person name="Van Deynze A."/>
            <person name="Simon P."/>
        </authorList>
    </citation>
    <scope>NUCLEOTIDE SEQUENCE [LARGE SCALE GENOMIC DNA]</scope>
    <source>
        <tissue evidence="15">Leaf</tissue>
    </source>
</reference>
<dbReference type="InterPro" id="IPR058922">
    <property type="entry name" value="WHD_DRP"/>
</dbReference>
<evidence type="ECO:0000259" key="12">
    <source>
        <dbReference type="Pfam" id="PF00931"/>
    </source>
</evidence>
<dbReference type="Gramene" id="KZN03865">
    <property type="protein sequence ID" value="KZN03865"/>
    <property type="gene ID" value="DCAR_012621"/>
</dbReference>
<gene>
    <name evidence="15" type="ORF">DCAR_012621</name>
</gene>
<dbReference type="OMA" id="RIARKCH"/>
<comment type="function">
    <text evidence="1">Confers resistance to late blight (Phytophthora infestans) races carrying the avirulence gene Avr1. Resistance proteins guard the plant against pathogens that contain an appropriate avirulence protein via an indirect interaction with this avirulence protein. That triggers a defense system including the hypersensitive response, which restricts the pathogen growth.</text>
</comment>
<name>A0A161WYT3_DAUCS</name>
<dbReference type="InterPro" id="IPR044974">
    <property type="entry name" value="Disease_R_plants"/>
</dbReference>
<evidence type="ECO:0000259" key="13">
    <source>
        <dbReference type="Pfam" id="PF05678"/>
    </source>
</evidence>
<keyword evidence="7" id="KW-0677">Repeat</keyword>
<evidence type="ECO:0000256" key="3">
    <source>
        <dbReference type="ARBA" id="ARBA00008894"/>
    </source>
</evidence>
<dbReference type="AlphaFoldDB" id="A0A161WYT3"/>
<sequence>MDEFFLKRRRRSGYGASYELIHTSPSEFRATVQRFTGHSNSYNLFDRCLEELNRLLSYTDCLLIQRCQISCYCRQLRLLSKEFRRTLTTCHESYLSELLTDPTLHILVTRIIEHKILGSRSSGFLDFSQDLNAVGGRIAFEVAVIYKACSQDFDKASKDLASRFYFDKKTFQEYEEVLVGFQEEANSLLQQLASITKKRLQVISIVGMAGNGKTTLVRKLYNDPYVVSYFHVRAWVTCSQVYDKRDLLLAILRSVVEITDEVYSKNDGMLAHDVYRALKGRRYLIVADDIWSNEAWDDLKRSFPDDNMGSRIMLTTRLKDVALHAQTDGHPLCLRFLTEKESIDLFGRKAFVTTGMRIARKCHGLPLAIVVIAGLLKNNLKIDWWAHAEESLSSYIVTDESQFMDTLALSYNNLPQHLRSCFLFFGAFPEDHDVPVRKLIWLWIAEGFIHHNDTEKNLEDVAENYLMDLIGRSLVVAELLTLIISSKKNVFVHKNIWKMINLRHLCIKTGKNVLKILEEEPGFLENLQTLSLVSPARLSPIVLARIRNLKKLGLCGPLTTKCGEFKLPDLGLLMHLEILKLFNTTVLCNAGRLSNSIIFPETLKKLTVSNTCLDWTEAWVFQMIPKLEVLKLKFHAFVGKYWETSPNTFPSLRLLKLDELDVENWTGFRDHFPVLQRLQVWRCPCLLEIPEDFGNICTLEWIELSGCNHAAKNSAREIQKEQERNGNDSLKILHPSQPWTNKSHTQEGRSGQ</sequence>
<dbReference type="PANTHER" id="PTHR23155">
    <property type="entry name" value="DISEASE RESISTANCE PROTEIN RP"/>
    <property type="match status" value="1"/>
</dbReference>
<comment type="similarity">
    <text evidence="3">Belongs to the disease resistance NB-LRR family.</text>
</comment>
<evidence type="ECO:0000256" key="11">
    <source>
        <dbReference type="SAM" id="MobiDB-lite"/>
    </source>
</evidence>
<dbReference type="Gene3D" id="1.10.10.10">
    <property type="entry name" value="Winged helix-like DNA-binding domain superfamily/Winged helix DNA-binding domain"/>
    <property type="match status" value="1"/>
</dbReference>
<accession>A0A161WYT3</accession>
<keyword evidence="9" id="KW-0611">Plant defense</keyword>